<keyword evidence="11" id="KW-0066">ATP synthesis</keyword>
<evidence type="ECO:0000256" key="15">
    <source>
        <dbReference type="SAM" id="MobiDB-lite"/>
    </source>
</evidence>
<name>A0A1S5QNJ3_9LABR</name>
<evidence type="ECO:0000256" key="8">
    <source>
        <dbReference type="ARBA" id="ARBA00023065"/>
    </source>
</evidence>
<keyword evidence="3 14" id="KW-0813">Transport</keyword>
<evidence type="ECO:0000256" key="6">
    <source>
        <dbReference type="ARBA" id="ARBA00022781"/>
    </source>
</evidence>
<evidence type="ECO:0000256" key="16">
    <source>
        <dbReference type="SAM" id="Phobius"/>
    </source>
</evidence>
<evidence type="ECO:0000256" key="4">
    <source>
        <dbReference type="ARBA" id="ARBA00022547"/>
    </source>
</evidence>
<keyword evidence="5 14" id="KW-0812">Transmembrane</keyword>
<comment type="similarity">
    <text evidence="2 14">Belongs to the ATPase protein 8 family.</text>
</comment>
<evidence type="ECO:0000313" key="17">
    <source>
        <dbReference type="EMBL" id="AMO26154.1"/>
    </source>
</evidence>
<organism evidence="17">
    <name type="scientific">Scarus niger</name>
    <name type="common">dusky parrotfish</name>
    <dbReference type="NCBI Taxonomy" id="242807"/>
    <lineage>
        <taxon>Eukaryota</taxon>
        <taxon>Metazoa</taxon>
        <taxon>Chordata</taxon>
        <taxon>Craniata</taxon>
        <taxon>Vertebrata</taxon>
        <taxon>Euteleostomi</taxon>
        <taxon>Actinopterygii</taxon>
        <taxon>Neopterygii</taxon>
        <taxon>Teleostei</taxon>
        <taxon>Neoteleostei</taxon>
        <taxon>Acanthomorphata</taxon>
        <taxon>Eupercaria</taxon>
        <taxon>Labriformes</taxon>
        <taxon>Labridae</taxon>
        <taxon>Scarines</taxon>
        <taxon>Scarus</taxon>
    </lineage>
</organism>
<reference evidence="17" key="1">
    <citation type="submission" date="2015-12" db="EMBL/GenBank/DDBJ databases">
        <title>The complete mitogenomes of eight herbivorous Surgeonfishes (Family: Acanthuridae), parrotfish (Scarus niger) and rabbitfish (Siganus stellatus) from the Red Sea reconstructed from metagenomic datasets.</title>
        <authorList>
            <person name="Ngugi D.K."/>
            <person name="Miyake S."/>
            <person name="Vinu M."/>
            <person name="Stingl U."/>
        </authorList>
    </citation>
    <scope>NUCLEOTIDE SEQUENCE</scope>
</reference>
<evidence type="ECO:0000256" key="7">
    <source>
        <dbReference type="ARBA" id="ARBA00022989"/>
    </source>
</evidence>
<dbReference type="GO" id="GO:0015986">
    <property type="term" value="P:proton motive force-driven ATP synthesis"/>
    <property type="evidence" value="ECO:0007669"/>
    <property type="project" value="InterPro"/>
</dbReference>
<dbReference type="PANTHER" id="PTHR39937:SF1">
    <property type="entry name" value="ATP SYNTHASE PROTEIN 8"/>
    <property type="match status" value="1"/>
</dbReference>
<sequence length="55" mass="6574">MPQLNPGPWFLIMMFTWLIFLTILPKKVLSHKFSNDPASEDKSMPTTPSWSWRWH</sequence>
<keyword evidence="4 14" id="KW-0138">CF(0)</keyword>
<keyword evidence="7 16" id="KW-1133">Transmembrane helix</keyword>
<proteinExistence type="inferred from homology"/>
<dbReference type="GO" id="GO:0031966">
    <property type="term" value="C:mitochondrial membrane"/>
    <property type="evidence" value="ECO:0007669"/>
    <property type="project" value="UniProtKB-SubCell"/>
</dbReference>
<evidence type="ECO:0000256" key="14">
    <source>
        <dbReference type="RuleBase" id="RU003661"/>
    </source>
</evidence>
<dbReference type="AlphaFoldDB" id="A0A1S5QNJ3"/>
<evidence type="ECO:0000256" key="12">
    <source>
        <dbReference type="ARBA" id="ARBA00053067"/>
    </source>
</evidence>
<accession>A0A1S5QNJ3</accession>
<keyword evidence="9 14" id="KW-0496">Mitochondrion</keyword>
<protein>
    <recommendedName>
        <fullName evidence="14">ATP synthase complex subunit 8</fullName>
    </recommendedName>
</protein>
<evidence type="ECO:0000256" key="9">
    <source>
        <dbReference type="ARBA" id="ARBA00023128"/>
    </source>
</evidence>
<evidence type="ECO:0000256" key="10">
    <source>
        <dbReference type="ARBA" id="ARBA00023136"/>
    </source>
</evidence>
<evidence type="ECO:0000256" key="2">
    <source>
        <dbReference type="ARBA" id="ARBA00008892"/>
    </source>
</evidence>
<evidence type="ECO:0000256" key="3">
    <source>
        <dbReference type="ARBA" id="ARBA00022448"/>
    </source>
</evidence>
<keyword evidence="8 14" id="KW-0406">Ion transport</keyword>
<dbReference type="EMBL" id="KU244263">
    <property type="protein sequence ID" value="AMO26154.1"/>
    <property type="molecule type" value="Genomic_DNA"/>
</dbReference>
<keyword evidence="6 14" id="KW-0375">Hydrogen ion transport</keyword>
<dbReference type="GO" id="GO:0015078">
    <property type="term" value="F:proton transmembrane transporter activity"/>
    <property type="evidence" value="ECO:0007669"/>
    <property type="project" value="InterPro"/>
</dbReference>
<comment type="subcellular location">
    <subcellularLocation>
        <location evidence="1 14">Mitochondrion membrane</location>
        <topology evidence="1 14">Single-pass membrane protein</topology>
    </subcellularLocation>
</comment>
<dbReference type="GO" id="GO:0045259">
    <property type="term" value="C:proton-transporting ATP synthase complex"/>
    <property type="evidence" value="ECO:0007669"/>
    <property type="project" value="UniProtKB-KW"/>
</dbReference>
<dbReference type="InterPro" id="IPR050635">
    <property type="entry name" value="ATPase_protein_8"/>
</dbReference>
<evidence type="ECO:0000256" key="13">
    <source>
        <dbReference type="ARBA" id="ARBA00064647"/>
    </source>
</evidence>
<evidence type="ECO:0000256" key="5">
    <source>
        <dbReference type="ARBA" id="ARBA00022692"/>
    </source>
</evidence>
<evidence type="ECO:0000256" key="1">
    <source>
        <dbReference type="ARBA" id="ARBA00004304"/>
    </source>
</evidence>
<gene>
    <name evidence="17" type="primary">ATP8</name>
</gene>
<dbReference type="Pfam" id="PF00895">
    <property type="entry name" value="ATP-synt_8"/>
    <property type="match status" value="1"/>
</dbReference>
<evidence type="ECO:0000256" key="11">
    <source>
        <dbReference type="ARBA" id="ARBA00023310"/>
    </source>
</evidence>
<geneLocation type="mitochondrion" evidence="17"/>
<feature type="transmembrane region" description="Helical" evidence="16">
    <location>
        <begin position="6"/>
        <end position="24"/>
    </location>
</feature>
<comment type="subunit">
    <text evidence="13">Component of the ATP synthase complex composed at least of ATP5F1A/subunit alpha, ATP5F1B/subunit beta, ATP5MC1/subunit c (homooctomer), MT-ATP6/subunit a, MT-ATP8/subunit 8, ATP5ME/subunit e, ATP5MF/subunit f, ATP5MG/subunit g, ATP5MK/subunit k, ATP5MJ/subunit j, ATP5F1C/subunit gamma, ATP5F1D/subunit delta, ATP5F1E/subunit epsilon, ATP5PF/subunit F6, ATP5PB/subunit b, ATP5PD/subunit d, ATP5PO/subunit OSCP. ATP synthase complex consists of a soluble F(1) head domain (subunits alpha(3) and beta(3)) - the catalytic core - and a membrane F(0) domain - the membrane proton channel (subunits c, a, 8, e, f, g, k and j). These two domains are linked by a central stalk (subunits gamma, delta, and epsilon) rotating inside the F1 region and a stationary peripheral stalk (subunits F6, b, d, and OSCP).</text>
</comment>
<comment type="function">
    <text evidence="12">Subunit 8, of the mitochondrial membrane ATP synthase complex (F(1)F(0) ATP synthase or Complex V) that produces ATP from ADP in the presence of a proton gradient across the membrane which is generated by electron transport complexes of the respiratory chain. ATP synthase complex consist of a soluble F(1) head domain - the catalytic core - and a membrane F(1) domain - the membrane proton channel. These two domains are linked by a central stalk rotating inside the F(1) region and a stationary peripheral stalk. During catalysis, ATP synthesis in the catalytic domain of F(1) is coupled via a rotary mechanism of the central stalk subunits to proton translocation. In vivo, can only synthesize ATP although its ATP hydrolase activity can be activated artificially in vitro. Part of the complex F(0) domain.</text>
</comment>
<keyword evidence="10 16" id="KW-0472">Membrane</keyword>
<feature type="compositionally biased region" description="Polar residues" evidence="15">
    <location>
        <begin position="44"/>
        <end position="55"/>
    </location>
</feature>
<feature type="region of interest" description="Disordered" evidence="15">
    <location>
        <begin position="34"/>
        <end position="55"/>
    </location>
</feature>
<dbReference type="PANTHER" id="PTHR39937">
    <property type="entry name" value="ATP SYNTHASE PROTEIN 8"/>
    <property type="match status" value="1"/>
</dbReference>
<dbReference type="InterPro" id="IPR001421">
    <property type="entry name" value="ATP8_metazoa"/>
</dbReference>